<evidence type="ECO:0000313" key="2">
    <source>
        <dbReference type="EMBL" id="GJS57849.1"/>
    </source>
</evidence>
<evidence type="ECO:0000313" key="3">
    <source>
        <dbReference type="Proteomes" id="UP001151760"/>
    </source>
</evidence>
<sequence length="120" mass="13700">VMWKTLHYLSCAEPVKDYILLPLWTVDPPFSKNPKSSDDDGFKPSSNVEKNVNEDLRKEKLLVHLNMHALEDYSIFDLLSDDQENGAEADMNNLDTTIQISPIPTTRIHKDHPLNQLIGD</sequence>
<dbReference type="EMBL" id="BQNB010009038">
    <property type="protein sequence ID" value="GJS57849.1"/>
    <property type="molecule type" value="Genomic_DNA"/>
</dbReference>
<comment type="caution">
    <text evidence="2">The sequence shown here is derived from an EMBL/GenBank/DDBJ whole genome shotgun (WGS) entry which is preliminary data.</text>
</comment>
<proteinExistence type="predicted"/>
<keyword evidence="3" id="KW-1185">Reference proteome</keyword>
<feature type="region of interest" description="Disordered" evidence="1">
    <location>
        <begin position="32"/>
        <end position="51"/>
    </location>
</feature>
<organism evidence="2 3">
    <name type="scientific">Tanacetum coccineum</name>
    <dbReference type="NCBI Taxonomy" id="301880"/>
    <lineage>
        <taxon>Eukaryota</taxon>
        <taxon>Viridiplantae</taxon>
        <taxon>Streptophyta</taxon>
        <taxon>Embryophyta</taxon>
        <taxon>Tracheophyta</taxon>
        <taxon>Spermatophyta</taxon>
        <taxon>Magnoliopsida</taxon>
        <taxon>eudicotyledons</taxon>
        <taxon>Gunneridae</taxon>
        <taxon>Pentapetalae</taxon>
        <taxon>asterids</taxon>
        <taxon>campanulids</taxon>
        <taxon>Asterales</taxon>
        <taxon>Asteraceae</taxon>
        <taxon>Asteroideae</taxon>
        <taxon>Anthemideae</taxon>
        <taxon>Anthemidinae</taxon>
        <taxon>Tanacetum</taxon>
    </lineage>
</organism>
<reference evidence="2" key="2">
    <citation type="submission" date="2022-01" db="EMBL/GenBank/DDBJ databases">
        <authorList>
            <person name="Yamashiro T."/>
            <person name="Shiraishi A."/>
            <person name="Satake H."/>
            <person name="Nakayama K."/>
        </authorList>
    </citation>
    <scope>NUCLEOTIDE SEQUENCE</scope>
</reference>
<name>A0ABQ4WY61_9ASTR</name>
<reference evidence="2" key="1">
    <citation type="journal article" date="2022" name="Int. J. Mol. Sci.">
        <title>Draft Genome of Tanacetum Coccineum: Genomic Comparison of Closely Related Tanacetum-Family Plants.</title>
        <authorList>
            <person name="Yamashiro T."/>
            <person name="Shiraishi A."/>
            <person name="Nakayama K."/>
            <person name="Satake H."/>
        </authorList>
    </citation>
    <scope>NUCLEOTIDE SEQUENCE</scope>
</reference>
<accession>A0ABQ4WY61</accession>
<feature type="non-terminal residue" evidence="2">
    <location>
        <position position="1"/>
    </location>
</feature>
<protein>
    <submittedName>
        <fullName evidence="2">Uncharacterized protein</fullName>
    </submittedName>
</protein>
<gene>
    <name evidence="2" type="ORF">Tco_0652633</name>
</gene>
<dbReference type="Proteomes" id="UP001151760">
    <property type="component" value="Unassembled WGS sequence"/>
</dbReference>
<evidence type="ECO:0000256" key="1">
    <source>
        <dbReference type="SAM" id="MobiDB-lite"/>
    </source>
</evidence>